<dbReference type="Proteomes" id="UP001215598">
    <property type="component" value="Unassembled WGS sequence"/>
</dbReference>
<gene>
    <name evidence="2" type="ORF">B0H16DRAFT_1826234</name>
</gene>
<comment type="caution">
    <text evidence="2">The sequence shown here is derived from an EMBL/GenBank/DDBJ whole genome shotgun (WGS) entry which is preliminary data.</text>
</comment>
<keyword evidence="3" id="KW-1185">Reference proteome</keyword>
<dbReference type="SUPFAM" id="SSF52047">
    <property type="entry name" value="RNI-like"/>
    <property type="match status" value="1"/>
</dbReference>
<dbReference type="InterPro" id="IPR032675">
    <property type="entry name" value="LRR_dom_sf"/>
</dbReference>
<dbReference type="AlphaFoldDB" id="A0AAD7GW06"/>
<dbReference type="EMBL" id="JARKIB010000460">
    <property type="protein sequence ID" value="KAJ7706484.1"/>
    <property type="molecule type" value="Genomic_DNA"/>
</dbReference>
<feature type="compositionally biased region" description="Acidic residues" evidence="1">
    <location>
        <begin position="274"/>
        <end position="291"/>
    </location>
</feature>
<dbReference type="Gene3D" id="3.80.10.10">
    <property type="entry name" value="Ribonuclease Inhibitor"/>
    <property type="match status" value="1"/>
</dbReference>
<reference evidence="2" key="1">
    <citation type="submission" date="2023-03" db="EMBL/GenBank/DDBJ databases">
        <title>Massive genome expansion in bonnet fungi (Mycena s.s.) driven by repeated elements and novel gene families across ecological guilds.</title>
        <authorList>
            <consortium name="Lawrence Berkeley National Laboratory"/>
            <person name="Harder C.B."/>
            <person name="Miyauchi S."/>
            <person name="Viragh M."/>
            <person name="Kuo A."/>
            <person name="Thoen E."/>
            <person name="Andreopoulos B."/>
            <person name="Lu D."/>
            <person name="Skrede I."/>
            <person name="Drula E."/>
            <person name="Henrissat B."/>
            <person name="Morin E."/>
            <person name="Kohler A."/>
            <person name="Barry K."/>
            <person name="LaButti K."/>
            <person name="Morin E."/>
            <person name="Salamov A."/>
            <person name="Lipzen A."/>
            <person name="Mereny Z."/>
            <person name="Hegedus B."/>
            <person name="Baldrian P."/>
            <person name="Stursova M."/>
            <person name="Weitz H."/>
            <person name="Taylor A."/>
            <person name="Grigoriev I.V."/>
            <person name="Nagy L.G."/>
            <person name="Martin F."/>
            <person name="Kauserud H."/>
        </authorList>
    </citation>
    <scope>NUCLEOTIDE SEQUENCE</scope>
    <source>
        <strain evidence="2">CBHHK182m</strain>
    </source>
</reference>
<name>A0AAD7GW06_9AGAR</name>
<evidence type="ECO:0000256" key="1">
    <source>
        <dbReference type="SAM" id="MobiDB-lite"/>
    </source>
</evidence>
<feature type="region of interest" description="Disordered" evidence="1">
    <location>
        <begin position="227"/>
        <end position="291"/>
    </location>
</feature>
<sequence>MPSVLGLRLQIKSTKANFNQNPGGRRFECRPTASSLPPATSLRHTLPRLRNLHLCHDTPSSVLMRYLTLPGLDTLELWNVSDNGVRRVKSIVSRSGCSVRHLSLFDTEFRQTYDCLAILPSLTSLALTNVAWDAEDFDALFDDIKSADLLPALEAMNLEECSPHVDICRLTDMLAARWNGNKGAANIKSLSLSPDYREETWMADDALSTLGKLKSKGFDLDIRSAPDWTSEENTSQMVSEIPDYGPRAESAGNHEERVIDEDLELRLAFGLPSQEDDESEEVEPEPDDRSH</sequence>
<protein>
    <submittedName>
        <fullName evidence="2">Uncharacterized protein</fullName>
    </submittedName>
</protein>
<organism evidence="2 3">
    <name type="scientific">Mycena metata</name>
    <dbReference type="NCBI Taxonomy" id="1033252"/>
    <lineage>
        <taxon>Eukaryota</taxon>
        <taxon>Fungi</taxon>
        <taxon>Dikarya</taxon>
        <taxon>Basidiomycota</taxon>
        <taxon>Agaricomycotina</taxon>
        <taxon>Agaricomycetes</taxon>
        <taxon>Agaricomycetidae</taxon>
        <taxon>Agaricales</taxon>
        <taxon>Marasmiineae</taxon>
        <taxon>Mycenaceae</taxon>
        <taxon>Mycena</taxon>
    </lineage>
</organism>
<evidence type="ECO:0000313" key="3">
    <source>
        <dbReference type="Proteomes" id="UP001215598"/>
    </source>
</evidence>
<evidence type="ECO:0000313" key="2">
    <source>
        <dbReference type="EMBL" id="KAJ7706484.1"/>
    </source>
</evidence>
<proteinExistence type="predicted"/>
<accession>A0AAD7GW06</accession>